<evidence type="ECO:0000313" key="3">
    <source>
        <dbReference type="Proteomes" id="UP001138894"/>
    </source>
</evidence>
<dbReference type="RefSeq" id="WP_218547376.1">
    <property type="nucleotide sequence ID" value="NZ_JAGSPD010000013.1"/>
</dbReference>
<organism evidence="2 3">
    <name type="scientific">Winogradskyella luteola</name>
    <dbReference type="NCBI Taxonomy" id="2828330"/>
    <lineage>
        <taxon>Bacteria</taxon>
        <taxon>Pseudomonadati</taxon>
        <taxon>Bacteroidota</taxon>
        <taxon>Flavobacteriia</taxon>
        <taxon>Flavobacteriales</taxon>
        <taxon>Flavobacteriaceae</taxon>
        <taxon>Winogradskyella</taxon>
    </lineage>
</organism>
<name>A0A9X1JP42_9FLAO</name>
<proteinExistence type="predicted"/>
<reference evidence="2" key="1">
    <citation type="submission" date="2021-04" db="EMBL/GenBank/DDBJ databases">
        <authorList>
            <person name="Pira H."/>
            <person name="Risdian C."/>
            <person name="Wink J."/>
        </authorList>
    </citation>
    <scope>NUCLEOTIDE SEQUENCE</scope>
    <source>
        <strain evidence="2">WHY3</strain>
    </source>
</reference>
<evidence type="ECO:0000313" key="2">
    <source>
        <dbReference type="EMBL" id="MBV7270310.1"/>
    </source>
</evidence>
<feature type="chain" id="PRO_5040739362" evidence="1">
    <location>
        <begin position="23"/>
        <end position="1120"/>
    </location>
</feature>
<dbReference type="InterPro" id="IPR031325">
    <property type="entry name" value="RHS_repeat"/>
</dbReference>
<keyword evidence="3" id="KW-1185">Reference proteome</keyword>
<accession>A0A9X1JP42</accession>
<keyword evidence="1" id="KW-0732">Signal</keyword>
<feature type="signal peptide" evidence="1">
    <location>
        <begin position="1"/>
        <end position="22"/>
    </location>
</feature>
<dbReference type="EMBL" id="JAGSPD010000013">
    <property type="protein sequence ID" value="MBV7270310.1"/>
    <property type="molecule type" value="Genomic_DNA"/>
</dbReference>
<dbReference type="AlphaFoldDB" id="A0A9X1JP42"/>
<dbReference type="Pfam" id="PF05593">
    <property type="entry name" value="RHS_repeat"/>
    <property type="match status" value="1"/>
</dbReference>
<protein>
    <submittedName>
        <fullName evidence="2">RHS repeat protein</fullName>
    </submittedName>
</protein>
<gene>
    <name evidence="2" type="ORF">KCG49_14035</name>
</gene>
<sequence>MRQTIIRTLSLLALLFHMHTTAQELPTVVPPSPEAAELIKYSQTQVSPYTGLPSISIPFHTISHGGVSVPIGIAYSGGGIKVADIASWVGLGWNLQAGGLVSRTVRGIPDDSGAGYMNTNFTVEDLINGSYFYQDQRLNPEITKDYEPDVFNFSCPSGSGEFYYNQTLNEFVQMPKSNFKIETIGGSPITGFKITDPSGITYHFGVSPISSRTAREAILAAESMVLNQDGLHRSDGTFYSSGTNPYYQTWMLMDIVFPNSNKTIQFDYTVENNVATSIFQQEEFMRPGITITDPVPEACISEVYDQVYIDKEFTQPKISEIAFPNGTVKFFKGNQERMDLHNSYPLESIKLFDGNNQLIKEFRLHTSYAVSTVNENSFFDFKGEGPYRLKLDSISNLDRNSQKYIPYIFEYDPLLLPDRYSKSQDYFGYYNGKSNTRLIPKSRYKYGPHTLKLGFADRGIDINYTQAGILKRITFPTGGSEVYTWENNRIQALVNPDNEYVDYLIKNTEVIQNTNLFEDPDPNIDFSEEFTLDTHSTGWVDFQIAMDGCPGPELNDTNCAYELRLEGITTPYSNTILNDSFEVELEPGHTYKVTAKSRTPITCYPSQDPLCTVGAPKPLQIVFNHYTDPTPGEYMYGGLRIARIDTYSSPTELSHSRDYDYTEFGGDLSSGRTLRFIDNYINDWRMVCFVDNDPLPGGTYYTNYTFKLFANNPKSMIHTKGSLVGYDNITETYNGTTENGRKEYIYSFYTMESNNPFGNQFANNQFPENFDDPIALDWRNGDLLMERYYDASGKLVKDTSYSYENADTVYEQYFGVQLLRMQRLYVNFSSQVTNQTYDNIYVNSYNSATEHHRLKSQTTTDYLDGGDVTVTQAHTYDNNPLLASGTSTTASNGNIQESHVTYAQDLSSPTPAEQILIDQNRFEAVGTEQTVSDANGVLAQSASQTVYHDFGGGQVLPQTIKTSKGTSATLRERIDFEDYDVHGNILQVSRTDGMDICYVYGYGATLPVAKIENATYAQVTGYVANIQNKSDLDDDHCRDSGSCNEKDLRTALNALRAALPDAMVTTYTYDPLVGATSMTDPKGRTVYYEYDSFNRLKQVRDEDGNIMGENRYNYHTSSNN</sequence>
<dbReference type="Proteomes" id="UP001138894">
    <property type="component" value="Unassembled WGS sequence"/>
</dbReference>
<evidence type="ECO:0000256" key="1">
    <source>
        <dbReference type="SAM" id="SignalP"/>
    </source>
</evidence>
<comment type="caution">
    <text evidence="2">The sequence shown here is derived from an EMBL/GenBank/DDBJ whole genome shotgun (WGS) entry which is preliminary data.</text>
</comment>